<accession>A0A327NXW6</accession>
<dbReference type="EMBL" id="QLII01000001">
    <property type="protein sequence ID" value="RAI78734.1"/>
    <property type="molecule type" value="Genomic_DNA"/>
</dbReference>
<gene>
    <name evidence="3" type="ORF">HMF3257_35140</name>
</gene>
<dbReference type="InterPro" id="IPR016187">
    <property type="entry name" value="CTDL_fold"/>
</dbReference>
<dbReference type="InterPro" id="IPR042095">
    <property type="entry name" value="SUMF_sf"/>
</dbReference>
<evidence type="ECO:0000313" key="4">
    <source>
        <dbReference type="Proteomes" id="UP000249016"/>
    </source>
</evidence>
<dbReference type="InterPro" id="IPR005532">
    <property type="entry name" value="SUMF_dom"/>
</dbReference>
<protein>
    <submittedName>
        <fullName evidence="3">Formylglycine-generating enzyme family protein</fullName>
    </submittedName>
</protein>
<feature type="domain" description="Sulfatase-modifying factor enzyme-like" evidence="2">
    <location>
        <begin position="53"/>
        <end position="346"/>
    </location>
</feature>
<dbReference type="AlphaFoldDB" id="A0A327NXW6"/>
<dbReference type="GO" id="GO:0120147">
    <property type="term" value="F:formylglycine-generating oxidase activity"/>
    <property type="evidence" value="ECO:0007669"/>
    <property type="project" value="TreeGrafter"/>
</dbReference>
<reference evidence="3 4" key="1">
    <citation type="submission" date="2018-06" db="EMBL/GenBank/DDBJ databases">
        <title>Spirosoma sp. HMF3257 Genome sequencing and assembly.</title>
        <authorList>
            <person name="Kang H."/>
            <person name="Cha I."/>
            <person name="Kim H."/>
            <person name="Kang J."/>
            <person name="Joh K."/>
        </authorList>
    </citation>
    <scope>NUCLEOTIDE SEQUENCE [LARGE SCALE GENOMIC DNA]</scope>
    <source>
        <strain evidence="3 4">HMF3257</strain>
    </source>
</reference>
<evidence type="ECO:0000259" key="2">
    <source>
        <dbReference type="Pfam" id="PF03781"/>
    </source>
</evidence>
<dbReference type="InterPro" id="IPR051043">
    <property type="entry name" value="Sulfatase_Mod_Factor_Kinase"/>
</dbReference>
<sequence>MAFISKTGIPAKKPAHSPQKSIALCGGSTCKVPSRAVALRTSLISAVSREQSTADMVLIKGTSFQMGSTEFSDAKPIHAVTVTSFWMDTHEVTNAQFEAFVNATGYRTVAERPLNPADYPGVPADKLVPGSAVFTPPSQPVSRQNPLQWWQYVAGANWRHPQGPQSNLVGKGNEPVVQVCYEDAAAYAKWAGKRLPTEAEWEFAARSGRKNTTYYWGNNLKPNGKWVANIFQGSFPTNNTLDDGFRTAAPVKTFPANPNGLYDMDGNVWEWCSDLYRPDYYQKSPIANPKGPNDSFDPDEPGTVKHVQRGGSFLCSDQYCIRYKAGSRGKGETSSASNNLGFRCVRTANKF</sequence>
<proteinExistence type="predicted"/>
<dbReference type="Pfam" id="PF03781">
    <property type="entry name" value="FGE-sulfatase"/>
    <property type="match status" value="1"/>
</dbReference>
<organism evidence="3 4">
    <name type="scientific">Spirosoma telluris</name>
    <dbReference type="NCBI Taxonomy" id="2183553"/>
    <lineage>
        <taxon>Bacteria</taxon>
        <taxon>Pseudomonadati</taxon>
        <taxon>Bacteroidota</taxon>
        <taxon>Cytophagia</taxon>
        <taxon>Cytophagales</taxon>
        <taxon>Cytophagaceae</taxon>
        <taxon>Spirosoma</taxon>
    </lineage>
</organism>
<feature type="region of interest" description="Disordered" evidence="1">
    <location>
        <begin position="283"/>
        <end position="302"/>
    </location>
</feature>
<name>A0A327NXW6_9BACT</name>
<dbReference type="OrthoDB" id="1491336at2"/>
<dbReference type="SUPFAM" id="SSF56436">
    <property type="entry name" value="C-type lectin-like"/>
    <property type="match status" value="1"/>
</dbReference>
<dbReference type="PANTHER" id="PTHR23150:SF19">
    <property type="entry name" value="FORMYLGLYCINE-GENERATING ENZYME"/>
    <property type="match status" value="1"/>
</dbReference>
<dbReference type="Proteomes" id="UP000249016">
    <property type="component" value="Unassembled WGS sequence"/>
</dbReference>
<keyword evidence="4" id="KW-1185">Reference proteome</keyword>
<dbReference type="Gene3D" id="3.90.1580.10">
    <property type="entry name" value="paralog of FGE (formylglycine-generating enzyme)"/>
    <property type="match status" value="1"/>
</dbReference>
<dbReference type="PANTHER" id="PTHR23150">
    <property type="entry name" value="SULFATASE MODIFYING FACTOR 1, 2"/>
    <property type="match status" value="1"/>
</dbReference>
<comment type="caution">
    <text evidence="3">The sequence shown here is derived from an EMBL/GenBank/DDBJ whole genome shotgun (WGS) entry which is preliminary data.</text>
</comment>
<evidence type="ECO:0000313" key="3">
    <source>
        <dbReference type="EMBL" id="RAI78734.1"/>
    </source>
</evidence>
<evidence type="ECO:0000256" key="1">
    <source>
        <dbReference type="SAM" id="MobiDB-lite"/>
    </source>
</evidence>